<evidence type="ECO:0000259" key="4">
    <source>
        <dbReference type="Pfam" id="PF17954"/>
    </source>
</evidence>
<reference evidence="5" key="1">
    <citation type="submission" date="2022-08" db="EMBL/GenBank/DDBJ databases">
        <title>Alicyclobacillus fastidiosus DSM 17978, complete genome.</title>
        <authorList>
            <person name="Wang Q."/>
            <person name="Cai R."/>
            <person name="Wang Z."/>
        </authorList>
    </citation>
    <scope>NUCLEOTIDE SEQUENCE</scope>
    <source>
        <strain evidence="5">DSM 17978</strain>
    </source>
</reference>
<dbReference type="Gene3D" id="2.60.120.10">
    <property type="entry name" value="Jelly Rolls"/>
    <property type="match status" value="2"/>
</dbReference>
<evidence type="ECO:0000256" key="1">
    <source>
        <dbReference type="ARBA" id="ARBA00008416"/>
    </source>
</evidence>
<dbReference type="Pfam" id="PF17954">
    <property type="entry name" value="Pirin_C_2"/>
    <property type="match status" value="1"/>
</dbReference>
<feature type="domain" description="Pirin N-terminal" evidence="3">
    <location>
        <begin position="12"/>
        <end position="118"/>
    </location>
</feature>
<evidence type="ECO:0000313" key="5">
    <source>
        <dbReference type="EMBL" id="WAH41090.1"/>
    </source>
</evidence>
<dbReference type="InterPro" id="IPR003829">
    <property type="entry name" value="Pirin_N_dom"/>
</dbReference>
<dbReference type="InterPro" id="IPR041602">
    <property type="entry name" value="Quercetinase_C"/>
</dbReference>
<comment type="similarity">
    <text evidence="1 2">Belongs to the pirin family.</text>
</comment>
<accession>A0ABY6ZG54</accession>
<dbReference type="SUPFAM" id="SSF51182">
    <property type="entry name" value="RmlC-like cupins"/>
    <property type="match status" value="1"/>
</dbReference>
<evidence type="ECO:0000259" key="3">
    <source>
        <dbReference type="Pfam" id="PF02678"/>
    </source>
</evidence>
<evidence type="ECO:0000256" key="2">
    <source>
        <dbReference type="RuleBase" id="RU003457"/>
    </source>
</evidence>
<proteinExistence type="inferred from homology"/>
<dbReference type="CDD" id="cd02910">
    <property type="entry name" value="cupin_Yhhw_N"/>
    <property type="match status" value="1"/>
</dbReference>
<keyword evidence="6" id="KW-1185">Reference proteome</keyword>
<protein>
    <submittedName>
        <fullName evidence="5">Pirin family protein</fullName>
    </submittedName>
</protein>
<sequence>MIEVYPADSRYHAENEWLRSNFSFSFGPYYDPENTHFGPMRVLNDDFIAPEKGFGAHPHSDMEVVSIVLQGKLKHQDNLGNVGITSWGEIQRMTAGTGIIHTEFSASTDEELNLLQLWFEPEERGLNPSYEITRFDTESLAKRWTPVVSNHASHHALHHASHHVGKVHQDMTIYLGQMASGETRSYETSTSRRMFLFVINGEVLVNDGTELHDRDSVRITDLSTLDVHATAPSRLMLIDLP</sequence>
<evidence type="ECO:0000313" key="6">
    <source>
        <dbReference type="Proteomes" id="UP001164761"/>
    </source>
</evidence>
<dbReference type="EMBL" id="CP104067">
    <property type="protein sequence ID" value="WAH41090.1"/>
    <property type="molecule type" value="Genomic_DNA"/>
</dbReference>
<dbReference type="PANTHER" id="PTHR43212:SF3">
    <property type="entry name" value="QUERCETIN 2,3-DIOXYGENASE"/>
    <property type="match status" value="1"/>
</dbReference>
<gene>
    <name evidence="5" type="ORF">NZD89_22885</name>
</gene>
<dbReference type="InterPro" id="IPR014710">
    <property type="entry name" value="RmlC-like_jellyroll"/>
</dbReference>
<dbReference type="InterPro" id="IPR011051">
    <property type="entry name" value="RmlC_Cupin_sf"/>
</dbReference>
<dbReference type="Proteomes" id="UP001164761">
    <property type="component" value="Chromosome"/>
</dbReference>
<name>A0ABY6ZG54_9BACL</name>
<dbReference type="RefSeq" id="WP_268004988.1">
    <property type="nucleotide sequence ID" value="NZ_BSUT01000001.1"/>
</dbReference>
<organism evidence="5 6">
    <name type="scientific">Alicyclobacillus fastidiosus</name>
    <dbReference type="NCBI Taxonomy" id="392011"/>
    <lineage>
        <taxon>Bacteria</taxon>
        <taxon>Bacillati</taxon>
        <taxon>Bacillota</taxon>
        <taxon>Bacilli</taxon>
        <taxon>Bacillales</taxon>
        <taxon>Alicyclobacillaceae</taxon>
        <taxon>Alicyclobacillus</taxon>
    </lineage>
</organism>
<dbReference type="PANTHER" id="PTHR43212">
    <property type="entry name" value="QUERCETIN 2,3-DIOXYGENASE"/>
    <property type="match status" value="1"/>
</dbReference>
<dbReference type="Pfam" id="PF02678">
    <property type="entry name" value="Pirin"/>
    <property type="match status" value="1"/>
</dbReference>
<feature type="domain" description="Quercetin 2,3-dioxygenase C-terminal cupin" evidence="4">
    <location>
        <begin position="165"/>
        <end position="240"/>
    </location>
</feature>
<dbReference type="InterPro" id="IPR012093">
    <property type="entry name" value="Pirin"/>
</dbReference>
<dbReference type="PIRSF" id="PIRSF006232">
    <property type="entry name" value="Pirin"/>
    <property type="match status" value="1"/>
</dbReference>